<dbReference type="InterPro" id="IPR000182">
    <property type="entry name" value="GNAT_dom"/>
</dbReference>
<dbReference type="PROSITE" id="PS51186">
    <property type="entry name" value="GNAT"/>
    <property type="match status" value="1"/>
</dbReference>
<proteinExistence type="predicted"/>
<keyword evidence="1" id="KW-0808">Transferase</keyword>
<dbReference type="CDD" id="cd04301">
    <property type="entry name" value="NAT_SF"/>
    <property type="match status" value="1"/>
</dbReference>
<accession>A0ABU9I9Y4</accession>
<dbReference type="RefSeq" id="WP_341671764.1">
    <property type="nucleotide sequence ID" value="NZ_JBBYHV010000001.1"/>
</dbReference>
<evidence type="ECO:0000259" key="3">
    <source>
        <dbReference type="PROSITE" id="PS51186"/>
    </source>
</evidence>
<dbReference type="Proteomes" id="UP001497045">
    <property type="component" value="Unassembled WGS sequence"/>
</dbReference>
<evidence type="ECO:0000313" key="4">
    <source>
        <dbReference type="EMBL" id="MEL1249230.1"/>
    </source>
</evidence>
<keyword evidence="2" id="KW-0012">Acyltransferase</keyword>
<sequence length="163" mass="17460">MAQDGRKLPAAAFTITPDPLETADVLALLERHLEEMHANSPACKVHALDASRLKEPGVTFYAARIDGELAAVGALKRLGDSQGEVKSMRAADSWRGTGAGEAILLHLIAEARAEGLTWLGLETGQGPVFEPAHALYRKHGFAPCDAYADYVIDEFSTCMGLDL</sequence>
<gene>
    <name evidence="4" type="ORF">AAEO60_00940</name>
</gene>
<reference evidence="4 5" key="1">
    <citation type="submission" date="2024-04" db="EMBL/GenBank/DDBJ databases">
        <title>Aurantiacibacter sp. DGU6 16S ribosomal RNA gene Genome sequencing and assembly.</title>
        <authorList>
            <person name="Park S."/>
        </authorList>
    </citation>
    <scope>NUCLEOTIDE SEQUENCE [LARGE SCALE GENOMIC DNA]</scope>
    <source>
        <strain evidence="4 5">DGU6</strain>
    </source>
</reference>
<evidence type="ECO:0000313" key="5">
    <source>
        <dbReference type="Proteomes" id="UP001497045"/>
    </source>
</evidence>
<dbReference type="PANTHER" id="PTHR43877:SF5">
    <property type="entry name" value="BLL8307 PROTEIN"/>
    <property type="match status" value="1"/>
</dbReference>
<feature type="domain" description="N-acetyltransferase" evidence="3">
    <location>
        <begin position="15"/>
        <end position="163"/>
    </location>
</feature>
<dbReference type="Gene3D" id="3.40.630.30">
    <property type="match status" value="1"/>
</dbReference>
<dbReference type="PANTHER" id="PTHR43877">
    <property type="entry name" value="AMINOALKYLPHOSPHONATE N-ACETYLTRANSFERASE-RELATED-RELATED"/>
    <property type="match status" value="1"/>
</dbReference>
<organism evidence="4 5">
    <name type="scientific">Aurantiacibacter gilvus</name>
    <dbReference type="NCBI Taxonomy" id="3139141"/>
    <lineage>
        <taxon>Bacteria</taxon>
        <taxon>Pseudomonadati</taxon>
        <taxon>Pseudomonadota</taxon>
        <taxon>Alphaproteobacteria</taxon>
        <taxon>Sphingomonadales</taxon>
        <taxon>Erythrobacteraceae</taxon>
        <taxon>Aurantiacibacter</taxon>
    </lineage>
</organism>
<dbReference type="EMBL" id="JBBYHV010000001">
    <property type="protein sequence ID" value="MEL1249230.1"/>
    <property type="molecule type" value="Genomic_DNA"/>
</dbReference>
<evidence type="ECO:0000256" key="1">
    <source>
        <dbReference type="ARBA" id="ARBA00022679"/>
    </source>
</evidence>
<dbReference type="InterPro" id="IPR050832">
    <property type="entry name" value="Bact_Acetyltransf"/>
</dbReference>
<protein>
    <submittedName>
        <fullName evidence="4">GNAT family N-acetyltransferase</fullName>
    </submittedName>
</protein>
<comment type="caution">
    <text evidence="4">The sequence shown here is derived from an EMBL/GenBank/DDBJ whole genome shotgun (WGS) entry which is preliminary data.</text>
</comment>
<keyword evidence="5" id="KW-1185">Reference proteome</keyword>
<dbReference type="SUPFAM" id="SSF55729">
    <property type="entry name" value="Acyl-CoA N-acyltransferases (Nat)"/>
    <property type="match status" value="1"/>
</dbReference>
<dbReference type="InterPro" id="IPR016181">
    <property type="entry name" value="Acyl_CoA_acyltransferase"/>
</dbReference>
<name>A0ABU9I9Y4_9SPHN</name>
<evidence type="ECO:0000256" key="2">
    <source>
        <dbReference type="ARBA" id="ARBA00023315"/>
    </source>
</evidence>
<dbReference type="Pfam" id="PF00583">
    <property type="entry name" value="Acetyltransf_1"/>
    <property type="match status" value="1"/>
</dbReference>